<reference evidence="1" key="1">
    <citation type="submission" date="2023-01" db="EMBL/GenBank/DDBJ databases">
        <title>Human gut microbiome strain richness.</title>
        <authorList>
            <person name="Chen-Liaw A."/>
        </authorList>
    </citation>
    <scope>NUCLEOTIDE SEQUENCE</scope>
    <source>
        <strain evidence="1">B1_m1001713B170214d0_201011</strain>
    </source>
</reference>
<comment type="caution">
    <text evidence="1">The sequence shown here is derived from an EMBL/GenBank/DDBJ whole genome shotgun (WGS) entry which is preliminary data.</text>
</comment>
<proteinExistence type="predicted"/>
<dbReference type="RefSeq" id="WP_150028014.1">
    <property type="nucleotide sequence ID" value="NZ_CACRUA010000030.1"/>
</dbReference>
<gene>
    <name evidence="1" type="ORF">PM006_02135</name>
</gene>
<evidence type="ECO:0000313" key="1">
    <source>
        <dbReference type="EMBL" id="MDB1998996.1"/>
    </source>
</evidence>
<evidence type="ECO:0008006" key="3">
    <source>
        <dbReference type="Google" id="ProtNLM"/>
    </source>
</evidence>
<name>A0AAW6ASI6_CLOSY</name>
<dbReference type="GeneID" id="57969690"/>
<evidence type="ECO:0000313" key="2">
    <source>
        <dbReference type="Proteomes" id="UP001300871"/>
    </source>
</evidence>
<protein>
    <recommendedName>
        <fullName evidence="3">Transcriptional regulator</fullName>
    </recommendedName>
</protein>
<accession>A0AAW6ASI6</accession>
<sequence>MKKENKKVTITVSSRPGLDSRGWFEEKSNRILEELSFLADILHRPGDAPARGWPSKQEEIDFHFTQAVRNALKIASLSGTTEHSFTAEDIDRIIDGGHKGYLEYRASRQS</sequence>
<dbReference type="EMBL" id="JAQLGM010000003">
    <property type="protein sequence ID" value="MDB1998996.1"/>
    <property type="molecule type" value="Genomic_DNA"/>
</dbReference>
<organism evidence="1 2">
    <name type="scientific">Clostridium symbiosum</name>
    <name type="common">Bacteroides symbiosus</name>
    <dbReference type="NCBI Taxonomy" id="1512"/>
    <lineage>
        <taxon>Bacteria</taxon>
        <taxon>Bacillati</taxon>
        <taxon>Bacillota</taxon>
        <taxon>Clostridia</taxon>
        <taxon>Lachnospirales</taxon>
        <taxon>Lachnospiraceae</taxon>
        <taxon>Otoolea</taxon>
    </lineage>
</organism>
<dbReference type="AlphaFoldDB" id="A0AAW6ASI6"/>
<dbReference type="Proteomes" id="UP001300871">
    <property type="component" value="Unassembled WGS sequence"/>
</dbReference>